<evidence type="ECO:0000256" key="8">
    <source>
        <dbReference type="ARBA" id="ARBA00023239"/>
    </source>
</evidence>
<keyword evidence="6 9" id="KW-0210">Decarboxylase</keyword>
<dbReference type="GO" id="GO:0047605">
    <property type="term" value="F:acetolactate decarboxylase activity"/>
    <property type="evidence" value="ECO:0007669"/>
    <property type="project" value="UniProtKB-UniRule"/>
</dbReference>
<evidence type="ECO:0000256" key="3">
    <source>
        <dbReference type="ARBA" id="ARBA00007106"/>
    </source>
</evidence>
<comment type="caution">
    <text evidence="11">The sequence shown here is derived from an EMBL/GenBank/DDBJ whole genome shotgun (WGS) entry which is preliminary data.</text>
</comment>
<reference evidence="11 12" key="1">
    <citation type="submission" date="2019-09" db="EMBL/GenBank/DDBJ databases">
        <authorList>
            <person name="Li Y."/>
        </authorList>
    </citation>
    <scope>NUCLEOTIDE SEQUENCE [LARGE SCALE GENOMIC DNA]</scope>
    <source>
        <strain evidence="11 12">L3-3HA</strain>
    </source>
</reference>
<protein>
    <recommendedName>
        <fullName evidence="5 9">Alpha-acetolactate decarboxylase</fullName>
        <ecNumber evidence="4 9">4.1.1.5</ecNumber>
    </recommendedName>
</protein>
<dbReference type="Proteomes" id="UP000335415">
    <property type="component" value="Unassembled WGS sequence"/>
</dbReference>
<dbReference type="EMBL" id="VYKJ01000001">
    <property type="protein sequence ID" value="KAA9003010.1"/>
    <property type="molecule type" value="Genomic_DNA"/>
</dbReference>
<dbReference type="PANTHER" id="PTHR35524">
    <property type="entry name" value="ALPHA-ACETOLACTATE DECARBOXYLASE"/>
    <property type="match status" value="1"/>
</dbReference>
<evidence type="ECO:0000256" key="9">
    <source>
        <dbReference type="PIRNR" id="PIRNR001332"/>
    </source>
</evidence>
<proteinExistence type="inferred from homology"/>
<evidence type="ECO:0000256" key="4">
    <source>
        <dbReference type="ARBA" id="ARBA00013204"/>
    </source>
</evidence>
<comment type="pathway">
    <text evidence="2 9">Polyol metabolism; (R,R)-butane-2,3-diol biosynthesis; (R,R)-butane-2,3-diol from pyruvate: step 2/3.</text>
</comment>
<dbReference type="EMBL" id="VYKJ01000001">
    <property type="protein sequence ID" value="KAA9002703.1"/>
    <property type="molecule type" value="Genomic_DNA"/>
</dbReference>
<name>A0A5J5G6S5_9GAMM</name>
<evidence type="ECO:0000256" key="5">
    <source>
        <dbReference type="ARBA" id="ARBA00020164"/>
    </source>
</evidence>
<keyword evidence="12" id="KW-1185">Reference proteome</keyword>
<evidence type="ECO:0000313" key="11">
    <source>
        <dbReference type="EMBL" id="KAA9003010.1"/>
    </source>
</evidence>
<evidence type="ECO:0000256" key="1">
    <source>
        <dbReference type="ARBA" id="ARBA00001784"/>
    </source>
</evidence>
<comment type="catalytic activity">
    <reaction evidence="1 9">
        <text>(2S)-2-acetolactate + H(+) = (R)-acetoin + CO2</text>
        <dbReference type="Rhea" id="RHEA:21580"/>
        <dbReference type="ChEBI" id="CHEBI:15378"/>
        <dbReference type="ChEBI" id="CHEBI:15686"/>
        <dbReference type="ChEBI" id="CHEBI:16526"/>
        <dbReference type="ChEBI" id="CHEBI:58476"/>
        <dbReference type="EC" id="4.1.1.5"/>
    </reaction>
</comment>
<dbReference type="EC" id="4.1.1.5" evidence="4 9"/>
<evidence type="ECO:0000313" key="12">
    <source>
        <dbReference type="Proteomes" id="UP000335415"/>
    </source>
</evidence>
<accession>A0A5J5G6S5</accession>
<evidence type="ECO:0000256" key="7">
    <source>
        <dbReference type="ARBA" id="ARBA00023061"/>
    </source>
</evidence>
<organism evidence="11 12">
    <name type="scientific">Affinibrenneria salicis</name>
    <dbReference type="NCBI Taxonomy" id="2590031"/>
    <lineage>
        <taxon>Bacteria</taxon>
        <taxon>Pseudomonadati</taxon>
        <taxon>Pseudomonadota</taxon>
        <taxon>Gammaproteobacteria</taxon>
        <taxon>Enterobacterales</taxon>
        <taxon>Pectobacteriaceae</taxon>
        <taxon>Affinibrenneria</taxon>
    </lineage>
</organism>
<evidence type="ECO:0000313" key="10">
    <source>
        <dbReference type="EMBL" id="KAA9002703.1"/>
    </source>
</evidence>
<dbReference type="UniPathway" id="UPA00626">
    <property type="reaction ID" value="UER00678"/>
</dbReference>
<evidence type="ECO:0000256" key="2">
    <source>
        <dbReference type="ARBA" id="ARBA00005170"/>
    </source>
</evidence>
<keyword evidence="7 9" id="KW-0005">Acetoin biosynthesis</keyword>
<keyword evidence="8 9" id="KW-0456">Lyase</keyword>
<dbReference type="CDD" id="cd17299">
    <property type="entry name" value="acetolactate_decarboxylase"/>
    <property type="match status" value="1"/>
</dbReference>
<sequence>MCEHLHTNSCVDEIIKLVKDQQEQDAESVIYQTSLMSGLISGVYEGPTTMADLLKHGDFGIGTFNDLDGELVAMNSKIFQLRGDGSARAAHPEQKTPFAVMTFFRPTEEILFERQTDRASIHKKIDEIVGTDNLFCALRIDGKFGYVETRTVPRQERPYKPMLEAIAEQPTFHFEHRDGAIIGFRSPAYTQGINVAGYHEHFITDDRTGGGHVLDYQLEEGKVTFGVIAKLIIDLPQDSDFLSANLSPDNLSSIIRSAES</sequence>
<dbReference type="NCBIfam" id="TIGR01252">
    <property type="entry name" value="acetolac_decarb"/>
    <property type="match status" value="1"/>
</dbReference>
<comment type="similarity">
    <text evidence="3 9">Belongs to the alpha-acetolactate decarboxylase family.</text>
</comment>
<dbReference type="InterPro" id="IPR005128">
    <property type="entry name" value="Acetolactate_a_deCO2ase"/>
</dbReference>
<dbReference type="Pfam" id="PF03306">
    <property type="entry name" value="AAL_decarboxy"/>
    <property type="match status" value="1"/>
</dbReference>
<dbReference type="RefSeq" id="WP_150433673.1">
    <property type="nucleotide sequence ID" value="NZ_VYKJ01000001.1"/>
</dbReference>
<dbReference type="Gene3D" id="3.30.1330.80">
    <property type="entry name" value="Hypothetical protein, similar to alpha- acetolactate decarboxylase, domain 2"/>
    <property type="match status" value="2"/>
</dbReference>
<gene>
    <name evidence="11" type="primary">budA</name>
    <name evidence="10" type="ORF">FJU30_01530</name>
    <name evidence="11" type="ORF">FJU30_03235</name>
</gene>
<evidence type="ECO:0000256" key="6">
    <source>
        <dbReference type="ARBA" id="ARBA00022793"/>
    </source>
</evidence>
<dbReference type="PANTHER" id="PTHR35524:SF1">
    <property type="entry name" value="ALPHA-ACETOLACTATE DECARBOXYLASE"/>
    <property type="match status" value="1"/>
</dbReference>
<dbReference type="GO" id="GO:0045151">
    <property type="term" value="P:acetoin biosynthetic process"/>
    <property type="evidence" value="ECO:0007669"/>
    <property type="project" value="UniProtKB-UniRule"/>
</dbReference>
<dbReference type="OrthoDB" id="8612680at2"/>
<dbReference type="PIRSF" id="PIRSF001332">
    <property type="entry name" value="Acetolac_decarb"/>
    <property type="match status" value="1"/>
</dbReference>
<dbReference type="AlphaFoldDB" id="A0A5J5G6S5"/>
<dbReference type="SUPFAM" id="SSF117856">
    <property type="entry name" value="AF0104/ALDC/Ptd012-like"/>
    <property type="match status" value="1"/>
</dbReference>